<gene>
    <name evidence="1" type="ORF">BFD99_09190</name>
</gene>
<dbReference type="Proteomes" id="UP000335162">
    <property type="component" value="Unassembled WGS sequence"/>
</dbReference>
<protein>
    <submittedName>
        <fullName evidence="1">Uncharacterized protein</fullName>
    </submittedName>
</protein>
<comment type="caution">
    <text evidence="1">The sequence shown here is derived from an EMBL/GenBank/DDBJ whole genome shotgun (WGS) entry which is preliminary data.</text>
</comment>
<organism evidence="1 2">
    <name type="scientific">Campylobacter jejuni</name>
    <dbReference type="NCBI Taxonomy" id="197"/>
    <lineage>
        <taxon>Bacteria</taxon>
        <taxon>Pseudomonadati</taxon>
        <taxon>Campylobacterota</taxon>
        <taxon>Epsilonproteobacteria</taxon>
        <taxon>Campylobacterales</taxon>
        <taxon>Campylobacteraceae</taxon>
        <taxon>Campylobacter</taxon>
    </lineage>
</organism>
<name>A0A3Z8MPL8_CAMJU</name>
<evidence type="ECO:0000313" key="1">
    <source>
        <dbReference type="EMBL" id="EAL3736139.1"/>
    </source>
</evidence>
<dbReference type="EMBL" id="AACNRY010000029">
    <property type="protein sequence ID" value="EAL3736139.1"/>
    <property type="molecule type" value="Genomic_DNA"/>
</dbReference>
<dbReference type="RefSeq" id="WP_071609188.1">
    <property type="nucleotide sequence ID" value="NZ_CATQGH010000005.1"/>
</dbReference>
<dbReference type="AlphaFoldDB" id="A0A3Z8MPL8"/>
<sequence>MTEIQFNEIKERLADWRSERGLTYENQREEFLGNVFEKVSEYFRAKDDLERVEALCDIAVFFFNAFELKFGAFSNIKRAGMIHLIDHFTSYFLEHNNKTVYNNSKDEDFEYLLIVEIEILVKNLGFDFYKCMLEKIKEIESRTGFYDERLKKFVDTICAFSKDEALSNVSKDFGFLGNSIIYKLTQEDKNFWFITCKEIETNLQIDYKVKKIYKADYKSCRL</sequence>
<proteinExistence type="predicted"/>
<evidence type="ECO:0000313" key="2">
    <source>
        <dbReference type="Proteomes" id="UP000335162"/>
    </source>
</evidence>
<accession>A0A3Z8MPL8</accession>
<reference evidence="1 2" key="1">
    <citation type="submission" date="2018-05" db="EMBL/GenBank/DDBJ databases">
        <authorList>
            <consortium name="NARMS: The National Antimicrobial Resistance Monitoring System"/>
        </authorList>
    </citation>
    <scope>NUCLEOTIDE SEQUENCE [LARGE SCALE GENOMIC DNA]</scope>
    <source>
        <strain evidence="1 2">FSIS1607212</strain>
    </source>
</reference>